<accession>A0A139SKA8</accession>
<sequence>MSDAPAPQKLSVELARLRDRLGNRPVTLCEVIATLRGRAYVLVVILFALPFVTPIPLPGLSTPLGLVIGFIALRQSLGLRPWLPKSWQRRELPAGFFKKTFTIAGRVIAWLERVLRPRLAWVSRPALAQQAHAVVILICAIILLLPLPIPFSNTFPAWAILLIASGNLERDGLFILLGYIASIAGLLYLLLLGTAAQKMSVSFWHWLNA</sequence>
<dbReference type="PIRSF" id="PIRSF033239">
    <property type="entry name" value="ExoD"/>
    <property type="match status" value="1"/>
</dbReference>
<dbReference type="InterPro" id="IPR010331">
    <property type="entry name" value="ExoD"/>
</dbReference>
<dbReference type="AlphaFoldDB" id="A0A139SKA8"/>
<dbReference type="OrthoDB" id="193452at2"/>
<dbReference type="Proteomes" id="UP000071392">
    <property type="component" value="Unassembled WGS sequence"/>
</dbReference>
<gene>
    <name evidence="2" type="ORF">AXK12_06255</name>
</gene>
<dbReference type="Pfam" id="PF06055">
    <property type="entry name" value="ExoD"/>
    <property type="match status" value="1"/>
</dbReference>
<evidence type="ECO:0008006" key="4">
    <source>
        <dbReference type="Google" id="ProtNLM"/>
    </source>
</evidence>
<dbReference type="RefSeq" id="WP_068712473.1">
    <property type="nucleotide sequence ID" value="NZ_LSZP01000046.1"/>
</dbReference>
<dbReference type="EMBL" id="LSZP01000046">
    <property type="protein sequence ID" value="KXU34966.1"/>
    <property type="molecule type" value="Genomic_DNA"/>
</dbReference>
<proteinExistence type="predicted"/>
<dbReference type="STRING" id="1548208.AXK12_06255"/>
<comment type="caution">
    <text evidence="2">The sequence shown here is derived from an EMBL/GenBank/DDBJ whole genome shotgun (WGS) entry which is preliminary data.</text>
</comment>
<evidence type="ECO:0000256" key="1">
    <source>
        <dbReference type="SAM" id="Phobius"/>
    </source>
</evidence>
<organism evidence="2 3">
    <name type="scientific">Cephaloticoccus capnophilus</name>
    <dbReference type="NCBI Taxonomy" id="1548208"/>
    <lineage>
        <taxon>Bacteria</taxon>
        <taxon>Pseudomonadati</taxon>
        <taxon>Verrucomicrobiota</taxon>
        <taxon>Opitutia</taxon>
        <taxon>Opitutales</taxon>
        <taxon>Opitutaceae</taxon>
        <taxon>Cephaloticoccus</taxon>
    </lineage>
</organism>
<dbReference type="PANTHER" id="PTHR41795">
    <property type="entry name" value="EXOPOLYSACCHARIDE SYNTHESIS PROTEIN"/>
    <property type="match status" value="1"/>
</dbReference>
<keyword evidence="3" id="KW-1185">Reference proteome</keyword>
<keyword evidence="1" id="KW-0812">Transmembrane</keyword>
<keyword evidence="1" id="KW-1133">Transmembrane helix</keyword>
<reference evidence="2 3" key="1">
    <citation type="submission" date="2016-02" db="EMBL/GenBank/DDBJ databases">
        <authorList>
            <person name="Wen L."/>
            <person name="He K."/>
            <person name="Yang H."/>
        </authorList>
    </citation>
    <scope>NUCLEOTIDE SEQUENCE [LARGE SCALE GENOMIC DNA]</scope>
    <source>
        <strain evidence="2 3">CV41</strain>
    </source>
</reference>
<keyword evidence="1" id="KW-0472">Membrane</keyword>
<feature type="transmembrane region" description="Helical" evidence="1">
    <location>
        <begin position="133"/>
        <end position="152"/>
    </location>
</feature>
<evidence type="ECO:0000313" key="2">
    <source>
        <dbReference type="EMBL" id="KXU34966.1"/>
    </source>
</evidence>
<name>A0A139SKA8_9BACT</name>
<feature type="transmembrane region" description="Helical" evidence="1">
    <location>
        <begin position="172"/>
        <end position="192"/>
    </location>
</feature>
<protein>
    <recommendedName>
        <fullName evidence="4">Exopolysaccharide biosynthesis protein exod</fullName>
    </recommendedName>
</protein>
<evidence type="ECO:0000313" key="3">
    <source>
        <dbReference type="Proteomes" id="UP000071392"/>
    </source>
</evidence>
<feature type="transmembrane region" description="Helical" evidence="1">
    <location>
        <begin position="39"/>
        <end position="57"/>
    </location>
</feature>
<dbReference type="PANTHER" id="PTHR41795:SF1">
    <property type="entry name" value="EXOPOLYSACCHARIDE SYNTHESIS PROTEIN"/>
    <property type="match status" value="1"/>
</dbReference>